<name>A0A413Q2Z6_9FIRM</name>
<dbReference type="PANTHER" id="PTHR10046">
    <property type="entry name" value="ATP DEPENDENT LON PROTEASE FAMILY MEMBER"/>
    <property type="match status" value="1"/>
</dbReference>
<dbReference type="EMBL" id="QSES01000049">
    <property type="protein sequence ID" value="RGZ88023.1"/>
    <property type="molecule type" value="Genomic_DNA"/>
</dbReference>
<dbReference type="GO" id="GO:0006508">
    <property type="term" value="P:proteolysis"/>
    <property type="evidence" value="ECO:0007669"/>
    <property type="project" value="UniProtKB-KW"/>
</dbReference>
<reference evidence="3 4" key="1">
    <citation type="submission" date="2018-08" db="EMBL/GenBank/DDBJ databases">
        <title>A genome reference for cultivated species of the human gut microbiota.</title>
        <authorList>
            <person name="Zou Y."/>
            <person name="Xue W."/>
            <person name="Luo G."/>
        </authorList>
    </citation>
    <scope>NUCLEOTIDE SEQUENCE [LARGE SCALE GENOMIC DNA]</scope>
    <source>
        <strain evidence="3 4">AM47-6BH</strain>
    </source>
</reference>
<gene>
    <name evidence="3" type="ORF">DW967_16230</name>
</gene>
<feature type="domain" description="BREX system Lon protease-like BrxL N-terminal" evidence="2">
    <location>
        <begin position="15"/>
        <end position="145"/>
    </location>
</feature>
<dbReference type="GO" id="GO:0030163">
    <property type="term" value="P:protein catabolic process"/>
    <property type="evidence" value="ECO:0007669"/>
    <property type="project" value="InterPro"/>
</dbReference>
<dbReference type="GO" id="GO:0004176">
    <property type="term" value="F:ATP-dependent peptidase activity"/>
    <property type="evidence" value="ECO:0007669"/>
    <property type="project" value="InterPro"/>
</dbReference>
<dbReference type="AlphaFoldDB" id="A0A413Q2Z6"/>
<dbReference type="InterPro" id="IPR013473">
    <property type="entry name" value="BrxL"/>
</dbReference>
<sequence>MTLVSDYIDEKALEEFRGCVVRKDLAPLIKGGANVPAFVLEYLLANTCSTDDEDKIREGIENVKNVLREHYVNPEESTLIQSKLKEHGKYKIIDKISVELDPQRDCYWANIVNSNIKKANISDQLVRSHEKLLLGGIWAIIDMEYDPMITVGSKVYPFLVNDIKPIQLSNFNMERIAEKRKGFSKEEWKKLLLRSAGYEPDSEGLDERIQDLLLLRLIPLVEANFNMVELGPRSSGKSYIYKEVTPYALLMSGGQGTVAKLFVNNTTGRVGSVGEWDAICFDESTDHLFKDSDAVPLMKDYMESGSFSRGGKGGEISGNASIIYNGNINQPVETVLQNSHLFSPMSSEVNNDTAFLDRINAYLPGWEIKKFAPSNFTTHFGFSTDFFSELLKGLRKDTYYEVVDEFFSLGSHLKQRDAKSVRRIVSGYIKLLHPDGNFTKEDVEEYLKIALEMRRRVKEQLKRIGGMEFWDTNFSYIDKETQEEIFVSLPEEKSSALIENVPLAPGVCYSATGDGDHVGIIRIEVVVVPGNGKITITGTTSNAIKEDVKNTVNYIKANEKTILDERHSLKETDLNIQVTNVLGNNTTAGIGGAIYVGILSALYKKNLKAGLAVIGNVTIGGAVERVVQFADKVSSLADNGAKMVIVPMDNISEIATIPTMVLSKCDVPFYNNAQVLLQKAME</sequence>
<comment type="caution">
    <text evidence="3">The sequence shown here is derived from an EMBL/GenBank/DDBJ whole genome shotgun (WGS) entry which is preliminary data.</text>
</comment>
<dbReference type="GO" id="GO:0004252">
    <property type="term" value="F:serine-type endopeptidase activity"/>
    <property type="evidence" value="ECO:0007669"/>
    <property type="project" value="InterPro"/>
</dbReference>
<dbReference type="Proteomes" id="UP000283721">
    <property type="component" value="Unassembled WGS sequence"/>
</dbReference>
<dbReference type="InterPro" id="IPR020568">
    <property type="entry name" value="Ribosomal_Su5_D2-typ_SF"/>
</dbReference>
<keyword evidence="3" id="KW-0645">Protease</keyword>
<dbReference type="Pfam" id="PF20442">
    <property type="entry name" value="BrxL_N"/>
    <property type="match status" value="1"/>
</dbReference>
<dbReference type="Pfam" id="PF05362">
    <property type="entry name" value="Lon_C"/>
    <property type="match status" value="1"/>
</dbReference>
<organism evidence="3 4">
    <name type="scientific">Agathobacter rectalis</name>
    <dbReference type="NCBI Taxonomy" id="39491"/>
    <lineage>
        <taxon>Bacteria</taxon>
        <taxon>Bacillati</taxon>
        <taxon>Bacillota</taxon>
        <taxon>Clostridia</taxon>
        <taxon>Lachnospirales</taxon>
        <taxon>Lachnospiraceae</taxon>
        <taxon>Agathobacter</taxon>
    </lineage>
</organism>
<dbReference type="InterPro" id="IPR014721">
    <property type="entry name" value="Ribsml_uS5_D2-typ_fold_subgr"/>
</dbReference>
<dbReference type="InterPro" id="IPR027065">
    <property type="entry name" value="Lon_Prtase"/>
</dbReference>
<dbReference type="InterPro" id="IPR046838">
    <property type="entry name" value="BrxL_N"/>
</dbReference>
<keyword evidence="3" id="KW-0378">Hydrolase</keyword>
<dbReference type="SUPFAM" id="SSF54211">
    <property type="entry name" value="Ribosomal protein S5 domain 2-like"/>
    <property type="match status" value="1"/>
</dbReference>
<protein>
    <submittedName>
        <fullName evidence="3">Protease Lon-related BREX system protein BrxL</fullName>
    </submittedName>
</protein>
<dbReference type="NCBIfam" id="TIGR02688">
    <property type="entry name" value="BREX system Lon protease-like protein BrxL"/>
    <property type="match status" value="1"/>
</dbReference>
<evidence type="ECO:0000259" key="1">
    <source>
        <dbReference type="Pfam" id="PF05362"/>
    </source>
</evidence>
<dbReference type="InterPro" id="IPR014061">
    <property type="entry name" value="BrxL-like"/>
</dbReference>
<proteinExistence type="predicted"/>
<dbReference type="NCBIfam" id="TIGR02653">
    <property type="entry name" value="Lon_rel_chp"/>
    <property type="match status" value="1"/>
</dbReference>
<evidence type="ECO:0000259" key="2">
    <source>
        <dbReference type="Pfam" id="PF20442"/>
    </source>
</evidence>
<evidence type="ECO:0000313" key="3">
    <source>
        <dbReference type="EMBL" id="RGZ88023.1"/>
    </source>
</evidence>
<accession>A0A413Q2Z6</accession>
<feature type="domain" description="Lon proteolytic" evidence="1">
    <location>
        <begin position="503"/>
        <end position="681"/>
    </location>
</feature>
<dbReference type="InterPro" id="IPR008269">
    <property type="entry name" value="Lon_proteolytic"/>
</dbReference>
<dbReference type="Pfam" id="PF13337">
    <property type="entry name" value="BrxL_ATPase"/>
    <property type="match status" value="1"/>
</dbReference>
<evidence type="ECO:0000313" key="4">
    <source>
        <dbReference type="Proteomes" id="UP000283721"/>
    </source>
</evidence>
<dbReference type="GO" id="GO:0005524">
    <property type="term" value="F:ATP binding"/>
    <property type="evidence" value="ECO:0007669"/>
    <property type="project" value="InterPro"/>
</dbReference>
<dbReference type="Gene3D" id="3.30.230.10">
    <property type="match status" value="1"/>
</dbReference>